<name>A0AAD7Y2H9_9FUNG</name>
<organism evidence="3 4">
    <name type="scientific">Lichtheimia ornata</name>
    <dbReference type="NCBI Taxonomy" id="688661"/>
    <lineage>
        <taxon>Eukaryota</taxon>
        <taxon>Fungi</taxon>
        <taxon>Fungi incertae sedis</taxon>
        <taxon>Mucoromycota</taxon>
        <taxon>Mucoromycotina</taxon>
        <taxon>Mucoromycetes</taxon>
        <taxon>Mucorales</taxon>
        <taxon>Lichtheimiaceae</taxon>
        <taxon>Lichtheimia</taxon>
    </lineage>
</organism>
<accession>A0AAD7Y2H9</accession>
<sequence>MAIKKLFSKINNHRSSKTGITTTHHRDNEKCEIVPSHPSSLTDAASTPDMRNKKKKSSSTKKWRKKFSLPSGSSWTTYANNNNSSNTPRRRNSLVAFTPSGSLPCFRAGSTTDPTTVTTSSASFADHDYNDVDELPLPQRPFSCSTVIMPDILHALRSNDKDPHEDNYNEHEEQLMTVDESSSFASRYCIASSSKFQQSSICSAVGQHVVSPSMHAAPSCSSAPASSIDSKTAAPTTTTSTPPETCYKSVTHNEKIELTPPFLPSSPPPSTTDLAAIASVDHHSSSQQDVLAPGGSKSSAMIAKLQVDKTVAEMRLAQSTRSLQGAMQEIKFLKNRIKYLETQDVEAEDLLRMHTRAQLGLIEYLEGEDDLAIALERFKRQLMESDEEQSSQHQQQQQQQQKDNGPVPPSSSSSASAQQQSSLPTSKEADRDNPY</sequence>
<gene>
    <name evidence="3" type="ORF">O0I10_003370</name>
</gene>
<evidence type="ECO:0000313" key="3">
    <source>
        <dbReference type="EMBL" id="KAJ8660727.1"/>
    </source>
</evidence>
<comment type="caution">
    <text evidence="3">The sequence shown here is derived from an EMBL/GenBank/DDBJ whole genome shotgun (WGS) entry which is preliminary data.</text>
</comment>
<feature type="region of interest" description="Disordered" evidence="2">
    <location>
        <begin position="383"/>
        <end position="435"/>
    </location>
</feature>
<dbReference type="Proteomes" id="UP001234581">
    <property type="component" value="Unassembled WGS sequence"/>
</dbReference>
<dbReference type="AlphaFoldDB" id="A0AAD7Y2H9"/>
<evidence type="ECO:0000256" key="2">
    <source>
        <dbReference type="SAM" id="MobiDB-lite"/>
    </source>
</evidence>
<protein>
    <submittedName>
        <fullName evidence="3">Uncharacterized protein</fullName>
    </submittedName>
</protein>
<evidence type="ECO:0000256" key="1">
    <source>
        <dbReference type="SAM" id="Coils"/>
    </source>
</evidence>
<feature type="region of interest" description="Disordered" evidence="2">
    <location>
        <begin position="214"/>
        <end position="246"/>
    </location>
</feature>
<feature type="compositionally biased region" description="Low complexity" evidence="2">
    <location>
        <begin position="214"/>
        <end position="245"/>
    </location>
</feature>
<dbReference type="RefSeq" id="XP_058345640.1">
    <property type="nucleotide sequence ID" value="XM_058483441.1"/>
</dbReference>
<feature type="region of interest" description="Disordered" evidence="2">
    <location>
        <begin position="1"/>
        <end position="68"/>
    </location>
</feature>
<dbReference type="EMBL" id="JARTCD010000011">
    <property type="protein sequence ID" value="KAJ8660727.1"/>
    <property type="molecule type" value="Genomic_DNA"/>
</dbReference>
<proteinExistence type="predicted"/>
<reference evidence="3 4" key="1">
    <citation type="submission" date="2023-03" db="EMBL/GenBank/DDBJ databases">
        <title>Genome sequence of Lichtheimia ornata CBS 291.66.</title>
        <authorList>
            <person name="Mohabir J.T."/>
            <person name="Shea T.P."/>
            <person name="Kurbessoian T."/>
            <person name="Berby B."/>
            <person name="Fontaine J."/>
            <person name="Livny J."/>
            <person name="Gnirke A."/>
            <person name="Stajich J.E."/>
            <person name="Cuomo C.A."/>
        </authorList>
    </citation>
    <scope>NUCLEOTIDE SEQUENCE [LARGE SCALE GENOMIC DNA]</scope>
    <source>
        <strain evidence="3">CBS 291.66</strain>
    </source>
</reference>
<evidence type="ECO:0000313" key="4">
    <source>
        <dbReference type="Proteomes" id="UP001234581"/>
    </source>
</evidence>
<keyword evidence="1" id="KW-0175">Coiled coil</keyword>
<feature type="compositionally biased region" description="Basic residues" evidence="2">
    <location>
        <begin position="52"/>
        <end position="67"/>
    </location>
</feature>
<feature type="compositionally biased region" description="Low complexity" evidence="2">
    <location>
        <begin position="391"/>
        <end position="401"/>
    </location>
</feature>
<dbReference type="GeneID" id="83210783"/>
<keyword evidence="4" id="KW-1185">Reference proteome</keyword>
<feature type="compositionally biased region" description="Low complexity" evidence="2">
    <location>
        <begin position="410"/>
        <end position="422"/>
    </location>
</feature>
<feature type="coiled-coil region" evidence="1">
    <location>
        <begin position="316"/>
        <end position="343"/>
    </location>
</feature>